<proteinExistence type="predicted"/>
<reference evidence="2" key="1">
    <citation type="submission" date="2018-05" db="EMBL/GenBank/DDBJ databases">
        <authorList>
            <person name="Lanie J.A."/>
            <person name="Ng W.-L."/>
            <person name="Kazmierczak K.M."/>
            <person name="Andrzejewski T.M."/>
            <person name="Davidsen T.M."/>
            <person name="Wayne K.J."/>
            <person name="Tettelin H."/>
            <person name="Glass J.I."/>
            <person name="Rusch D."/>
            <person name="Podicherti R."/>
            <person name="Tsui H.-C.T."/>
            <person name="Winkler M.E."/>
        </authorList>
    </citation>
    <scope>NUCLEOTIDE SEQUENCE</scope>
</reference>
<dbReference type="GO" id="GO:0016491">
    <property type="term" value="F:oxidoreductase activity"/>
    <property type="evidence" value="ECO:0007669"/>
    <property type="project" value="InterPro"/>
</dbReference>
<dbReference type="InterPro" id="IPR036249">
    <property type="entry name" value="Thioredoxin-like_sf"/>
</dbReference>
<gene>
    <name evidence="2" type="ORF">METZ01_LOCUS4361</name>
</gene>
<name>A0A381NAI0_9ZZZZ</name>
<dbReference type="InterPro" id="IPR000866">
    <property type="entry name" value="AhpC/TSA"/>
</dbReference>
<accession>A0A381NAI0</accession>
<dbReference type="Gene3D" id="3.40.30.10">
    <property type="entry name" value="Glutaredoxin"/>
    <property type="match status" value="1"/>
</dbReference>
<dbReference type="Pfam" id="PF00578">
    <property type="entry name" value="AhpC-TSA"/>
    <property type="match status" value="1"/>
</dbReference>
<evidence type="ECO:0000259" key="1">
    <source>
        <dbReference type="Pfam" id="PF00578"/>
    </source>
</evidence>
<dbReference type="GO" id="GO:0016209">
    <property type="term" value="F:antioxidant activity"/>
    <property type="evidence" value="ECO:0007669"/>
    <property type="project" value="InterPro"/>
</dbReference>
<sequence>MLEVGTEAPDFSVPDQDGQVVTLESLRGHWVALWWYPMASTPG</sequence>
<feature type="domain" description="Alkyl hydroperoxide reductase subunit C/ Thiol specific antioxidant" evidence="1">
    <location>
        <begin position="4"/>
        <end position="43"/>
    </location>
</feature>
<dbReference type="AlphaFoldDB" id="A0A381NAI0"/>
<protein>
    <recommendedName>
        <fullName evidence="1">Alkyl hydroperoxide reductase subunit C/ Thiol specific antioxidant domain-containing protein</fullName>
    </recommendedName>
</protein>
<dbReference type="SUPFAM" id="SSF52833">
    <property type="entry name" value="Thioredoxin-like"/>
    <property type="match status" value="1"/>
</dbReference>
<evidence type="ECO:0000313" key="2">
    <source>
        <dbReference type="EMBL" id="SUZ51507.1"/>
    </source>
</evidence>
<dbReference type="EMBL" id="UINC01000223">
    <property type="protein sequence ID" value="SUZ51507.1"/>
    <property type="molecule type" value="Genomic_DNA"/>
</dbReference>
<organism evidence="2">
    <name type="scientific">marine metagenome</name>
    <dbReference type="NCBI Taxonomy" id="408172"/>
    <lineage>
        <taxon>unclassified sequences</taxon>
        <taxon>metagenomes</taxon>
        <taxon>ecological metagenomes</taxon>
    </lineage>
</organism>